<dbReference type="PANTHER" id="PTHR13675">
    <property type="entry name" value="LYR MOTIF-CONTAINING PROTEIN 2"/>
    <property type="match status" value="1"/>
</dbReference>
<dbReference type="RefSeq" id="XP_007735922.1">
    <property type="nucleotide sequence ID" value="XM_007737732.1"/>
</dbReference>
<name>W9YGE6_9EURO</name>
<feature type="domain" description="Complex 1 LYR protein" evidence="8">
    <location>
        <begin position="50"/>
        <end position="106"/>
    </location>
</feature>
<evidence type="ECO:0000256" key="4">
    <source>
        <dbReference type="ARBA" id="ARBA00023128"/>
    </source>
</evidence>
<sequence>MRPSSRLLSTTSTNTTTTTATVAASRTRKPAVSRKAAAPPLSLEQFIQRQRVLTLWRTILRSAYRIPKDLRGETLAYARGEFERNRHVSDVGQIRYLISTGKAEFDGMQRYIDELAARAGGPQ</sequence>
<comment type="caution">
    <text evidence="9">The sequence shown here is derived from an EMBL/GenBank/DDBJ whole genome shotgun (WGS) entry which is preliminary data.</text>
</comment>
<dbReference type="OrthoDB" id="74240at2759"/>
<evidence type="ECO:0000256" key="2">
    <source>
        <dbReference type="ARBA" id="ARBA00009508"/>
    </source>
</evidence>
<feature type="region of interest" description="Disordered" evidence="7">
    <location>
        <begin position="1"/>
        <end position="36"/>
    </location>
</feature>
<comment type="subcellular location">
    <subcellularLocation>
        <location evidence="1">Mitochondrion</location>
    </subcellularLocation>
</comment>
<keyword evidence="10" id="KW-1185">Reference proteome</keyword>
<dbReference type="Proteomes" id="UP000019478">
    <property type="component" value="Unassembled WGS sequence"/>
</dbReference>
<evidence type="ECO:0000256" key="6">
    <source>
        <dbReference type="ARBA" id="ARBA00044735"/>
    </source>
</evidence>
<protein>
    <recommendedName>
        <fullName evidence="5">LYR motif-containing protein 2</fullName>
    </recommendedName>
</protein>
<evidence type="ECO:0000256" key="1">
    <source>
        <dbReference type="ARBA" id="ARBA00004173"/>
    </source>
</evidence>
<gene>
    <name evidence="9" type="ORF">A1O3_07624</name>
</gene>
<dbReference type="EMBL" id="AMGY01000006">
    <property type="protein sequence ID" value="EXJ81334.1"/>
    <property type="molecule type" value="Genomic_DNA"/>
</dbReference>
<organism evidence="9 10">
    <name type="scientific">Capronia epimyces CBS 606.96</name>
    <dbReference type="NCBI Taxonomy" id="1182542"/>
    <lineage>
        <taxon>Eukaryota</taxon>
        <taxon>Fungi</taxon>
        <taxon>Dikarya</taxon>
        <taxon>Ascomycota</taxon>
        <taxon>Pezizomycotina</taxon>
        <taxon>Eurotiomycetes</taxon>
        <taxon>Chaetothyriomycetidae</taxon>
        <taxon>Chaetothyriales</taxon>
        <taxon>Herpotrichiellaceae</taxon>
        <taxon>Capronia</taxon>
    </lineage>
</organism>
<evidence type="ECO:0000313" key="10">
    <source>
        <dbReference type="Proteomes" id="UP000019478"/>
    </source>
</evidence>
<dbReference type="STRING" id="1182542.W9YGE6"/>
<evidence type="ECO:0000256" key="3">
    <source>
        <dbReference type="ARBA" id="ARBA00022946"/>
    </source>
</evidence>
<evidence type="ECO:0000313" key="9">
    <source>
        <dbReference type="EMBL" id="EXJ81334.1"/>
    </source>
</evidence>
<dbReference type="Pfam" id="PF05347">
    <property type="entry name" value="Complex1_LYR"/>
    <property type="match status" value="1"/>
</dbReference>
<feature type="compositionally biased region" description="Low complexity" evidence="7">
    <location>
        <begin position="1"/>
        <end position="25"/>
    </location>
</feature>
<evidence type="ECO:0000256" key="5">
    <source>
        <dbReference type="ARBA" id="ARBA00026235"/>
    </source>
</evidence>
<accession>W9YGE6</accession>
<dbReference type="PANTHER" id="PTHR13675:SF0">
    <property type="entry name" value="LYR MOTIF-CONTAINING PROTEIN 2"/>
    <property type="match status" value="1"/>
</dbReference>
<dbReference type="HOGENOM" id="CLU_151409_0_0_1"/>
<dbReference type="GeneID" id="19171722"/>
<proteinExistence type="inferred from homology"/>
<evidence type="ECO:0000256" key="7">
    <source>
        <dbReference type="SAM" id="MobiDB-lite"/>
    </source>
</evidence>
<dbReference type="InterPro" id="IPR045293">
    <property type="entry name" value="Complex1_LYR_LYRM2"/>
</dbReference>
<dbReference type="CDD" id="cd20262">
    <property type="entry name" value="Complex1_LYR_LYRM2"/>
    <property type="match status" value="1"/>
</dbReference>
<keyword evidence="4" id="KW-0496">Mitochondrion</keyword>
<keyword evidence="3" id="KW-0809">Transit peptide</keyword>
<dbReference type="AlphaFoldDB" id="W9YGE6"/>
<comment type="function">
    <text evidence="6">Involved in efficient integration of the N-module into mitochondrial respiratory chain complex I.</text>
</comment>
<dbReference type="InterPro" id="IPR008011">
    <property type="entry name" value="Complex1_LYR_dom"/>
</dbReference>
<evidence type="ECO:0000259" key="8">
    <source>
        <dbReference type="Pfam" id="PF05347"/>
    </source>
</evidence>
<dbReference type="eggNOG" id="ENOG502SAMX">
    <property type="taxonomic scope" value="Eukaryota"/>
</dbReference>
<comment type="similarity">
    <text evidence="2">Belongs to the complex I LYR family.</text>
</comment>
<dbReference type="GO" id="GO:0005739">
    <property type="term" value="C:mitochondrion"/>
    <property type="evidence" value="ECO:0007669"/>
    <property type="project" value="UniProtKB-SubCell"/>
</dbReference>
<reference evidence="9 10" key="1">
    <citation type="submission" date="2013-03" db="EMBL/GenBank/DDBJ databases">
        <title>The Genome Sequence of Capronia epimyces CBS 606.96.</title>
        <authorList>
            <consortium name="The Broad Institute Genomics Platform"/>
            <person name="Cuomo C."/>
            <person name="de Hoog S."/>
            <person name="Gorbushina A."/>
            <person name="Walker B."/>
            <person name="Young S.K."/>
            <person name="Zeng Q."/>
            <person name="Gargeya S."/>
            <person name="Fitzgerald M."/>
            <person name="Haas B."/>
            <person name="Abouelleil A."/>
            <person name="Allen A.W."/>
            <person name="Alvarado L."/>
            <person name="Arachchi H.M."/>
            <person name="Berlin A.M."/>
            <person name="Chapman S.B."/>
            <person name="Gainer-Dewar J."/>
            <person name="Goldberg J."/>
            <person name="Griggs A."/>
            <person name="Gujja S."/>
            <person name="Hansen M."/>
            <person name="Howarth C."/>
            <person name="Imamovic A."/>
            <person name="Ireland A."/>
            <person name="Larimer J."/>
            <person name="McCowan C."/>
            <person name="Murphy C."/>
            <person name="Pearson M."/>
            <person name="Poon T.W."/>
            <person name="Priest M."/>
            <person name="Roberts A."/>
            <person name="Saif S."/>
            <person name="Shea T."/>
            <person name="Sisk P."/>
            <person name="Sykes S."/>
            <person name="Wortman J."/>
            <person name="Nusbaum C."/>
            <person name="Birren B."/>
        </authorList>
    </citation>
    <scope>NUCLEOTIDE SEQUENCE [LARGE SCALE GENOMIC DNA]</scope>
    <source>
        <strain evidence="9 10">CBS 606.96</strain>
    </source>
</reference>